<dbReference type="SUPFAM" id="SSF50814">
    <property type="entry name" value="Lipocalins"/>
    <property type="match status" value="1"/>
</dbReference>
<keyword evidence="4" id="KW-0325">Glycoprotein</keyword>
<dbReference type="Proteomes" id="UP001460270">
    <property type="component" value="Unassembled WGS sequence"/>
</dbReference>
<organism evidence="6 7">
    <name type="scientific">Mugilogobius chulae</name>
    <name type="common">yellowstripe goby</name>
    <dbReference type="NCBI Taxonomy" id="88201"/>
    <lineage>
        <taxon>Eukaryota</taxon>
        <taxon>Metazoa</taxon>
        <taxon>Chordata</taxon>
        <taxon>Craniata</taxon>
        <taxon>Vertebrata</taxon>
        <taxon>Euteleostomi</taxon>
        <taxon>Actinopterygii</taxon>
        <taxon>Neopterygii</taxon>
        <taxon>Teleostei</taxon>
        <taxon>Neoteleostei</taxon>
        <taxon>Acanthomorphata</taxon>
        <taxon>Gobiaria</taxon>
        <taxon>Gobiiformes</taxon>
        <taxon>Gobioidei</taxon>
        <taxon>Gobiidae</taxon>
        <taxon>Gobionellinae</taxon>
        <taxon>Mugilogobius</taxon>
    </lineage>
</organism>
<feature type="signal peptide" evidence="5">
    <location>
        <begin position="1"/>
        <end position="17"/>
    </location>
</feature>
<evidence type="ECO:0000256" key="1">
    <source>
        <dbReference type="ARBA" id="ARBA00004613"/>
    </source>
</evidence>
<sequence>MFLTLLLFAVALCSATAKDPRCEELLKPQEFNQVGPGKWIMHAFGGDKNYFQATKNVKSSWVKLTSTDEANVYSAIKKMKIGDQCFVVEGQGLVHDNNMVTITWPGTVLESTPLVSNQGDVATFIADTQYGEGDMLVTNKNMFLFALEGTEVNKESIKHFKKQGRCAGMQTRPLSSDDLCPE</sequence>
<evidence type="ECO:0000313" key="7">
    <source>
        <dbReference type="Proteomes" id="UP001460270"/>
    </source>
</evidence>
<comment type="caution">
    <text evidence="6">The sequence shown here is derived from an EMBL/GenBank/DDBJ whole genome shotgun (WGS) entry which is preliminary data.</text>
</comment>
<proteinExistence type="predicted"/>
<evidence type="ECO:0000256" key="2">
    <source>
        <dbReference type="ARBA" id="ARBA00022525"/>
    </source>
</evidence>
<dbReference type="AlphaFoldDB" id="A0AAW0PRT6"/>
<reference evidence="7" key="1">
    <citation type="submission" date="2024-04" db="EMBL/GenBank/DDBJ databases">
        <title>Salinicola lusitanus LLJ914,a marine bacterium isolated from the Okinawa Trough.</title>
        <authorList>
            <person name="Li J."/>
        </authorList>
    </citation>
    <scope>NUCLEOTIDE SEQUENCE [LARGE SCALE GENOMIC DNA]</scope>
</reference>
<protein>
    <submittedName>
        <fullName evidence="6">Uncharacterized protein</fullName>
    </submittedName>
</protein>
<feature type="chain" id="PRO_5043687738" evidence="5">
    <location>
        <begin position="18"/>
        <end position="182"/>
    </location>
</feature>
<evidence type="ECO:0000256" key="3">
    <source>
        <dbReference type="ARBA" id="ARBA00022729"/>
    </source>
</evidence>
<evidence type="ECO:0000256" key="4">
    <source>
        <dbReference type="ARBA" id="ARBA00023180"/>
    </source>
</evidence>
<dbReference type="InterPro" id="IPR012674">
    <property type="entry name" value="Calycin"/>
</dbReference>
<dbReference type="Gene3D" id="2.40.128.20">
    <property type="match status" value="1"/>
</dbReference>
<dbReference type="PANTHER" id="PTHR11967:SF2">
    <property type="entry name" value="ALPHA-1-ACID GLYCOPROTEIN 1"/>
    <property type="match status" value="1"/>
</dbReference>
<keyword evidence="7" id="KW-1185">Reference proteome</keyword>
<evidence type="ECO:0000313" key="6">
    <source>
        <dbReference type="EMBL" id="KAK7933363.1"/>
    </source>
</evidence>
<dbReference type="PANTHER" id="PTHR11967">
    <property type="entry name" value="ALPHA-1-ACID GLYCOPROTEIN"/>
    <property type="match status" value="1"/>
</dbReference>
<name>A0AAW0PRT6_9GOBI</name>
<gene>
    <name evidence="6" type="ORF">WMY93_004259</name>
</gene>
<keyword evidence="3 5" id="KW-0732">Signal</keyword>
<dbReference type="GO" id="GO:0005576">
    <property type="term" value="C:extracellular region"/>
    <property type="evidence" value="ECO:0007669"/>
    <property type="project" value="UniProtKB-SubCell"/>
</dbReference>
<comment type="subcellular location">
    <subcellularLocation>
        <location evidence="1">Secreted</location>
    </subcellularLocation>
</comment>
<keyword evidence="2" id="KW-0964">Secreted</keyword>
<evidence type="ECO:0000256" key="5">
    <source>
        <dbReference type="SAM" id="SignalP"/>
    </source>
</evidence>
<dbReference type="EMBL" id="JBBPFD010000003">
    <property type="protein sequence ID" value="KAK7933363.1"/>
    <property type="molecule type" value="Genomic_DNA"/>
</dbReference>
<accession>A0AAW0PRT6</accession>